<protein>
    <recommendedName>
        <fullName evidence="2">SCP domain-containing protein</fullName>
    </recommendedName>
</protein>
<evidence type="ECO:0000256" key="1">
    <source>
        <dbReference type="SAM" id="MobiDB-lite"/>
    </source>
</evidence>
<dbReference type="InterPro" id="IPR014044">
    <property type="entry name" value="CAP_dom"/>
</dbReference>
<dbReference type="AlphaFoldDB" id="A0A368GW72"/>
<dbReference type="InterPro" id="IPR035940">
    <property type="entry name" value="CAP_sf"/>
</dbReference>
<dbReference type="SMART" id="SM00198">
    <property type="entry name" value="SCP"/>
    <property type="match status" value="1"/>
</dbReference>
<sequence length="305" mass="33736">MIIDPVTTTPSVITAPAALTIAIVTNGTFDNTLSLATSDTTTPTIPTVPAPLDKLSIVQILQGLLIISQSLVNQLFSAPKAPATPAIAHASQTTEKPPMITSTTKPNGVPREETLKELRQLYLNDPLAFFHLLMGLPPKTTPSPTTTTTIRTRPPWPEPDCGNPRLSNWLRRVFLNTHNTLRGSVARGQTEKSMGWGVAPPATIIYRMAMATWWSQLARFGMRSNMMFYYSEYSRGGNNVLSWSKMAWWNNIYLGCAVQHCGSTYYTACMYKPGGNNINHYVYKVGRVCSDCPVGQCDYQALCRW</sequence>
<accession>A0A368GW72</accession>
<dbReference type="EMBL" id="JOJR01000056">
    <property type="protein sequence ID" value="RCN47828.1"/>
    <property type="molecule type" value="Genomic_DNA"/>
</dbReference>
<evidence type="ECO:0000259" key="2">
    <source>
        <dbReference type="SMART" id="SM00198"/>
    </source>
</evidence>
<comment type="caution">
    <text evidence="3">The sequence shown here is derived from an EMBL/GenBank/DDBJ whole genome shotgun (WGS) entry which is preliminary data.</text>
</comment>
<name>A0A368GW72_ANCCA</name>
<feature type="region of interest" description="Disordered" evidence="1">
    <location>
        <begin position="89"/>
        <end position="109"/>
    </location>
</feature>
<organism evidence="3 4">
    <name type="scientific">Ancylostoma caninum</name>
    <name type="common">Dog hookworm</name>
    <dbReference type="NCBI Taxonomy" id="29170"/>
    <lineage>
        <taxon>Eukaryota</taxon>
        <taxon>Metazoa</taxon>
        <taxon>Ecdysozoa</taxon>
        <taxon>Nematoda</taxon>
        <taxon>Chromadorea</taxon>
        <taxon>Rhabditida</taxon>
        <taxon>Rhabditina</taxon>
        <taxon>Rhabditomorpha</taxon>
        <taxon>Strongyloidea</taxon>
        <taxon>Ancylostomatidae</taxon>
        <taxon>Ancylostomatinae</taxon>
        <taxon>Ancylostoma</taxon>
    </lineage>
</organism>
<keyword evidence="4" id="KW-1185">Reference proteome</keyword>
<reference evidence="3 4" key="1">
    <citation type="submission" date="2014-10" db="EMBL/GenBank/DDBJ databases">
        <title>Draft genome of the hookworm Ancylostoma caninum.</title>
        <authorList>
            <person name="Mitreva M."/>
        </authorList>
    </citation>
    <scope>NUCLEOTIDE SEQUENCE [LARGE SCALE GENOMIC DNA]</scope>
    <source>
        <strain evidence="3 4">Baltimore</strain>
    </source>
</reference>
<proteinExistence type="predicted"/>
<evidence type="ECO:0000313" key="3">
    <source>
        <dbReference type="EMBL" id="RCN47828.1"/>
    </source>
</evidence>
<gene>
    <name evidence="3" type="ORF">ANCCAN_06165</name>
</gene>
<dbReference type="SUPFAM" id="SSF55797">
    <property type="entry name" value="PR-1-like"/>
    <property type="match status" value="1"/>
</dbReference>
<feature type="compositionally biased region" description="Polar residues" evidence="1">
    <location>
        <begin position="90"/>
        <end position="106"/>
    </location>
</feature>
<evidence type="ECO:0000313" key="4">
    <source>
        <dbReference type="Proteomes" id="UP000252519"/>
    </source>
</evidence>
<dbReference type="Gene3D" id="3.40.33.10">
    <property type="entry name" value="CAP"/>
    <property type="match status" value="1"/>
</dbReference>
<feature type="domain" description="SCP" evidence="2">
    <location>
        <begin position="171"/>
        <end position="279"/>
    </location>
</feature>
<dbReference type="Proteomes" id="UP000252519">
    <property type="component" value="Unassembled WGS sequence"/>
</dbReference>
<dbReference type="OrthoDB" id="337038at2759"/>
<dbReference type="STRING" id="29170.A0A368GW72"/>